<evidence type="ECO:0000313" key="3">
    <source>
        <dbReference type="Proteomes" id="UP000254808"/>
    </source>
</evidence>
<protein>
    <submittedName>
        <fullName evidence="2">LPP20 lipoprotein</fullName>
    </submittedName>
</protein>
<organism evidence="2 3">
    <name type="scientific">Cyclonatronum proteinivorum</name>
    <dbReference type="NCBI Taxonomy" id="1457365"/>
    <lineage>
        <taxon>Bacteria</taxon>
        <taxon>Pseudomonadati</taxon>
        <taxon>Balneolota</taxon>
        <taxon>Balneolia</taxon>
        <taxon>Balneolales</taxon>
        <taxon>Cyclonatronaceae</taxon>
        <taxon>Cyclonatronum</taxon>
    </lineage>
</organism>
<sequence length="187" mass="21179">MNKLYIPALFLSLMLIAGACGSSSSSSITNVVVPEWILNTPVDDDYFFGTGNTTSRDMSLAVTKSATEARIEIAQQIEVKMSGMQRRFQEEVGLGENSELLDQFTNAYKAVADETLVGSRIINQEIRQEGSIYRAFVLVEMPVGAASEAMMQRLRENENLYTRFRATEAFRDLERELEEYRDQRNRP</sequence>
<dbReference type="AlphaFoldDB" id="A0A345UPM4"/>
<name>A0A345UPM4_9BACT</name>
<accession>A0A345UPM4</accession>
<keyword evidence="1" id="KW-0732">Signal</keyword>
<dbReference type="EMBL" id="CP027806">
    <property type="protein sequence ID" value="AXJ02426.1"/>
    <property type="molecule type" value="Genomic_DNA"/>
</dbReference>
<feature type="signal peptide" evidence="1">
    <location>
        <begin position="1"/>
        <end position="19"/>
    </location>
</feature>
<evidence type="ECO:0000256" key="1">
    <source>
        <dbReference type="SAM" id="SignalP"/>
    </source>
</evidence>
<gene>
    <name evidence="2" type="ORF">CYPRO_3192</name>
</gene>
<dbReference type="KEGG" id="cprv:CYPRO_3192"/>
<reference evidence="2 3" key="1">
    <citation type="submission" date="2018-03" db="EMBL/GenBank/DDBJ databases">
        <title>Phenotypic and genomic properties of Cyclonatronum proteinivorum gen. nov., sp. nov., a haloalkaliphilic bacteroidete from soda lakes possessing Na+-translocating rhodopsin.</title>
        <authorList>
            <person name="Toshchakov S.V."/>
            <person name="Korzhenkov A."/>
            <person name="Samarov N.I."/>
            <person name="Kublanov I.V."/>
            <person name="Muntyan M.S."/>
            <person name="Sorokin D.Y."/>
        </authorList>
    </citation>
    <scope>NUCLEOTIDE SEQUENCE [LARGE SCALE GENOMIC DNA]</scope>
    <source>
        <strain evidence="2 3">Omega</strain>
    </source>
</reference>
<proteinExistence type="predicted"/>
<evidence type="ECO:0000313" key="2">
    <source>
        <dbReference type="EMBL" id="AXJ02426.1"/>
    </source>
</evidence>
<dbReference type="Proteomes" id="UP000254808">
    <property type="component" value="Chromosome"/>
</dbReference>
<feature type="chain" id="PRO_5016616323" evidence="1">
    <location>
        <begin position="20"/>
        <end position="187"/>
    </location>
</feature>
<dbReference type="PROSITE" id="PS51257">
    <property type="entry name" value="PROKAR_LIPOPROTEIN"/>
    <property type="match status" value="1"/>
</dbReference>
<keyword evidence="2" id="KW-0449">Lipoprotein</keyword>
<dbReference type="RefSeq" id="WP_164682859.1">
    <property type="nucleotide sequence ID" value="NZ_CP027806.1"/>
</dbReference>
<keyword evidence="3" id="KW-1185">Reference proteome</keyword>